<reference evidence="2 3" key="1">
    <citation type="submission" date="2012-11" db="EMBL/GenBank/DDBJ databases">
        <title>The complete genome sequence of Corynebacterium maris Coryn-1 (=DSM 45190).</title>
        <authorList>
            <person name="Schaffert L."/>
            <person name="Albersmeier A."/>
            <person name="Kalinowski J."/>
            <person name="Ruckert C."/>
        </authorList>
    </citation>
    <scope>NUCLEOTIDE SEQUENCE [LARGE SCALE GENOMIC DNA]</scope>
    <source>
        <strain evidence="3">Coryn-1</strain>
    </source>
</reference>
<dbReference type="Proteomes" id="UP000015388">
    <property type="component" value="Chromosome"/>
</dbReference>
<sequence length="274" mass="28942">MAVIFALASALTIAWGTVVRHRIASRVPVGQSPILQAIRRPLWWAGMSTAIIAYILQVVALSFGPLLIVQPILVTSLIFTLLVSAAHDQKRVSASELSWAIVLTASVTVVILLGRPVGSADHPSFARWAPALLLGIVVLTAMTRWSARLSGPDRAFVLGLVTGAVFGFVAVLSKAVADTFTANGLLGLAVSWETYALILAATLGTLIQQNAFNASTLSTSLPAMKAGEPVVAFTLGFLVLGETFRVTGWNWVWLALALLAMITATVMLSRKGAA</sequence>
<feature type="transmembrane region" description="Helical" evidence="1">
    <location>
        <begin position="96"/>
        <end position="113"/>
    </location>
</feature>
<dbReference type="NCBIfam" id="NF038012">
    <property type="entry name" value="DMT_1"/>
    <property type="match status" value="1"/>
</dbReference>
<dbReference type="STRING" id="1224163.B841_01440"/>
<dbReference type="PATRIC" id="fig|1224163.3.peg.291"/>
<name>S5TFQ2_9CORY</name>
<dbReference type="KEGG" id="cmd:B841_01440"/>
<keyword evidence="3" id="KW-1185">Reference proteome</keyword>
<dbReference type="eggNOG" id="COG0697">
    <property type="taxonomic scope" value="Bacteria"/>
</dbReference>
<accession>S5TFQ2</accession>
<feature type="transmembrane region" description="Helical" evidence="1">
    <location>
        <begin position="155"/>
        <end position="173"/>
    </location>
</feature>
<dbReference type="HOGENOM" id="CLU_070294_2_0_11"/>
<feature type="transmembrane region" description="Helical" evidence="1">
    <location>
        <begin position="250"/>
        <end position="268"/>
    </location>
</feature>
<organism evidence="2 3">
    <name type="scientific">Corynebacterium maris DSM 45190</name>
    <dbReference type="NCBI Taxonomy" id="1224163"/>
    <lineage>
        <taxon>Bacteria</taxon>
        <taxon>Bacillati</taxon>
        <taxon>Actinomycetota</taxon>
        <taxon>Actinomycetes</taxon>
        <taxon>Mycobacteriales</taxon>
        <taxon>Corynebacteriaceae</taxon>
        <taxon>Corynebacterium</taxon>
    </lineage>
</organism>
<dbReference type="PANTHER" id="PTHR40761:SF1">
    <property type="entry name" value="CONSERVED INTEGRAL MEMBRANE ALANINE VALINE AND LEUCINE RICH PROTEIN-RELATED"/>
    <property type="match status" value="1"/>
</dbReference>
<evidence type="ECO:0000313" key="2">
    <source>
        <dbReference type="EMBL" id="AGS33771.1"/>
    </source>
</evidence>
<proteinExistence type="predicted"/>
<keyword evidence="1" id="KW-0812">Transmembrane</keyword>
<feature type="transmembrane region" description="Helical" evidence="1">
    <location>
        <begin position="51"/>
        <end position="84"/>
    </location>
</feature>
<evidence type="ECO:0000256" key="1">
    <source>
        <dbReference type="SAM" id="Phobius"/>
    </source>
</evidence>
<dbReference type="AlphaFoldDB" id="S5TFQ2"/>
<dbReference type="EMBL" id="CP003924">
    <property type="protein sequence ID" value="AGS33771.1"/>
    <property type="molecule type" value="Genomic_DNA"/>
</dbReference>
<dbReference type="PANTHER" id="PTHR40761">
    <property type="entry name" value="CONSERVED INTEGRAL MEMBRANE ALANINE VALINE AND LEUCINE RICH PROTEIN-RELATED"/>
    <property type="match status" value="1"/>
</dbReference>
<protein>
    <submittedName>
        <fullName evidence="2">Uncharacterized protein</fullName>
    </submittedName>
</protein>
<keyword evidence="1" id="KW-0472">Membrane</keyword>
<keyword evidence="1" id="KW-1133">Transmembrane helix</keyword>
<evidence type="ECO:0000313" key="3">
    <source>
        <dbReference type="Proteomes" id="UP000015388"/>
    </source>
</evidence>
<gene>
    <name evidence="2" type="ORF">B841_01440</name>
</gene>
<feature type="transmembrane region" description="Helical" evidence="1">
    <location>
        <begin position="185"/>
        <end position="206"/>
    </location>
</feature>